<proteinExistence type="predicted"/>
<keyword evidence="2" id="KW-1185">Reference proteome</keyword>
<protein>
    <submittedName>
        <fullName evidence="1">Uncharacterized protein</fullName>
    </submittedName>
</protein>
<accession>A0A166MRH7</accession>
<evidence type="ECO:0000313" key="1">
    <source>
        <dbReference type="EMBL" id="KZV78320.1"/>
    </source>
</evidence>
<dbReference type="AlphaFoldDB" id="A0A166MRH7"/>
<gene>
    <name evidence="1" type="ORF">EXIGLDRAFT_847631</name>
</gene>
<reference evidence="1 2" key="1">
    <citation type="journal article" date="2016" name="Mol. Biol. Evol.">
        <title>Comparative Genomics of Early-Diverging Mushroom-Forming Fungi Provides Insights into the Origins of Lignocellulose Decay Capabilities.</title>
        <authorList>
            <person name="Nagy L.G."/>
            <person name="Riley R."/>
            <person name="Tritt A."/>
            <person name="Adam C."/>
            <person name="Daum C."/>
            <person name="Floudas D."/>
            <person name="Sun H."/>
            <person name="Yadav J.S."/>
            <person name="Pangilinan J."/>
            <person name="Larsson K.H."/>
            <person name="Matsuura K."/>
            <person name="Barry K."/>
            <person name="Labutti K."/>
            <person name="Kuo R."/>
            <person name="Ohm R.A."/>
            <person name="Bhattacharya S.S."/>
            <person name="Shirouzu T."/>
            <person name="Yoshinaga Y."/>
            <person name="Martin F.M."/>
            <person name="Grigoriev I.V."/>
            <person name="Hibbett D.S."/>
        </authorList>
    </citation>
    <scope>NUCLEOTIDE SEQUENCE [LARGE SCALE GENOMIC DNA]</scope>
    <source>
        <strain evidence="1 2">HHB12029</strain>
    </source>
</reference>
<dbReference type="EMBL" id="KV426954">
    <property type="protein sequence ID" value="KZV78320.1"/>
    <property type="molecule type" value="Genomic_DNA"/>
</dbReference>
<evidence type="ECO:0000313" key="2">
    <source>
        <dbReference type="Proteomes" id="UP000077266"/>
    </source>
</evidence>
<sequence>MIEDEQPVKGIPFPTLPPLVTAADPSIDRQPIDHRLSVLDTSPHLMHYARLVPPA</sequence>
<dbReference type="InParanoid" id="A0A166MRH7"/>
<organism evidence="1 2">
    <name type="scientific">Exidia glandulosa HHB12029</name>
    <dbReference type="NCBI Taxonomy" id="1314781"/>
    <lineage>
        <taxon>Eukaryota</taxon>
        <taxon>Fungi</taxon>
        <taxon>Dikarya</taxon>
        <taxon>Basidiomycota</taxon>
        <taxon>Agaricomycotina</taxon>
        <taxon>Agaricomycetes</taxon>
        <taxon>Auriculariales</taxon>
        <taxon>Exidiaceae</taxon>
        <taxon>Exidia</taxon>
    </lineage>
</organism>
<name>A0A166MRH7_EXIGL</name>
<dbReference type="Proteomes" id="UP000077266">
    <property type="component" value="Unassembled WGS sequence"/>
</dbReference>